<dbReference type="InterPro" id="IPR011042">
    <property type="entry name" value="6-blade_b-propeller_TolB-like"/>
</dbReference>
<dbReference type="Proteomes" id="UP000199673">
    <property type="component" value="Unassembled WGS sequence"/>
</dbReference>
<evidence type="ECO:0008006" key="3">
    <source>
        <dbReference type="Google" id="ProtNLM"/>
    </source>
</evidence>
<dbReference type="EMBL" id="FPBF01000006">
    <property type="protein sequence ID" value="SFU09586.1"/>
    <property type="molecule type" value="Genomic_DNA"/>
</dbReference>
<dbReference type="Pfam" id="PF17170">
    <property type="entry name" value="DUF5128"/>
    <property type="match status" value="1"/>
</dbReference>
<accession>A0A1I7DDA5</accession>
<keyword evidence="2" id="KW-1185">Reference proteome</keyword>
<proteinExistence type="predicted"/>
<sequence length="380" mass="44453">MKKLFFILAPLAITFWSCSSKSNTEVASDKLLIDLEITDSLRWEDLFQEVEVIPLEFTEESMLTAVDEILIQDDSYLVFDKKAQVIYKFDLDGNYISKLDKSGEGPGEYQLIYDVSINPYTGNIELLSGYGSFFIYNKNFQWVETFDFPDIVSATQFDYFSEDVILLFSRYDRDHNLMLYSRSEKRHLNKMKQPEKSVFESNNSVTISMLENPLINTPEGLFFCVPFYNSVYRIGLDGLEFDYQWDFGDYVVDDGGIKVDDPQEKIMEQGRKIIESFSSLRNFYENEDFIFAQYFLKGKLGTILYQKESEEYKILYDYVPEYSVVLLSDGIVGPTNRLRLQTIDRLLKNSNSEFAFDEIENGSEENNPYLLKYTFKSEWK</sequence>
<dbReference type="STRING" id="305507.SAMN04489724_3911"/>
<evidence type="ECO:0000313" key="1">
    <source>
        <dbReference type="EMBL" id="SFU09586.1"/>
    </source>
</evidence>
<dbReference type="SUPFAM" id="SSF101898">
    <property type="entry name" value="NHL repeat"/>
    <property type="match status" value="1"/>
</dbReference>
<organism evidence="1 2">
    <name type="scientific">Algoriphagus locisalis</name>
    <dbReference type="NCBI Taxonomy" id="305507"/>
    <lineage>
        <taxon>Bacteria</taxon>
        <taxon>Pseudomonadati</taxon>
        <taxon>Bacteroidota</taxon>
        <taxon>Cytophagia</taxon>
        <taxon>Cytophagales</taxon>
        <taxon>Cyclobacteriaceae</taxon>
        <taxon>Algoriphagus</taxon>
    </lineage>
</organism>
<name>A0A1I7DDA5_9BACT</name>
<gene>
    <name evidence="1" type="ORF">SAMN04489724_3911</name>
</gene>
<dbReference type="RefSeq" id="WP_091696529.1">
    <property type="nucleotide sequence ID" value="NZ_FPBF01000006.1"/>
</dbReference>
<protein>
    <recommendedName>
        <fullName evidence="3">6-bladed beta-propeller protein</fullName>
    </recommendedName>
</protein>
<dbReference type="Gene3D" id="2.120.10.30">
    <property type="entry name" value="TolB, C-terminal domain"/>
    <property type="match status" value="1"/>
</dbReference>
<dbReference type="AlphaFoldDB" id="A0A1I7DDA5"/>
<evidence type="ECO:0000313" key="2">
    <source>
        <dbReference type="Proteomes" id="UP000199673"/>
    </source>
</evidence>
<dbReference type="OrthoDB" id="1098767at2"/>
<reference evidence="2" key="1">
    <citation type="submission" date="2016-10" db="EMBL/GenBank/DDBJ databases">
        <authorList>
            <person name="Varghese N."/>
            <person name="Submissions S."/>
        </authorList>
    </citation>
    <scope>NUCLEOTIDE SEQUENCE [LARGE SCALE GENOMIC DNA]</scope>
    <source>
        <strain evidence="2">DSM 23445</strain>
    </source>
</reference>